<keyword evidence="2 5" id="KW-0812">Transmembrane</keyword>
<feature type="transmembrane region" description="Helical" evidence="5">
    <location>
        <begin position="33"/>
        <end position="55"/>
    </location>
</feature>
<feature type="transmembrane region" description="Helical" evidence="5">
    <location>
        <begin position="67"/>
        <end position="88"/>
    </location>
</feature>
<comment type="caution">
    <text evidence="6">The sequence shown here is derived from an EMBL/GenBank/DDBJ whole genome shotgun (WGS) entry which is preliminary data.</text>
</comment>
<name>A0ABU8BSZ0_9RHOB</name>
<sequence>MRQITAGELVLAAAIGLWAYVLHWAGGQGLAPAMALAVVGMAVVGVMGLGSWTGWRRFGAGVPTGPLVLGALVGPLHLMLPPVFGIGLAGHPAALALVHGLSLTALSVLVLRMALRPLPEDLFDAARMEGQSDANVALHLVLQLIWPAPLALVIWGGSLVWAEATGPTQMGPLLLSAALVTALALLALKRAQRRLEP</sequence>
<dbReference type="Gene3D" id="1.10.3720.10">
    <property type="entry name" value="MetI-like"/>
    <property type="match status" value="1"/>
</dbReference>
<dbReference type="InterPro" id="IPR035906">
    <property type="entry name" value="MetI-like_sf"/>
</dbReference>
<dbReference type="SUPFAM" id="SSF161098">
    <property type="entry name" value="MetI-like"/>
    <property type="match status" value="1"/>
</dbReference>
<feature type="transmembrane region" description="Helical" evidence="5">
    <location>
        <begin position="136"/>
        <end position="158"/>
    </location>
</feature>
<accession>A0ABU8BSZ0</accession>
<evidence type="ECO:0000313" key="7">
    <source>
        <dbReference type="Proteomes" id="UP001431963"/>
    </source>
</evidence>
<evidence type="ECO:0000256" key="5">
    <source>
        <dbReference type="SAM" id="Phobius"/>
    </source>
</evidence>
<keyword evidence="3 5" id="KW-1133">Transmembrane helix</keyword>
<keyword evidence="7" id="KW-1185">Reference proteome</keyword>
<dbReference type="Proteomes" id="UP001431963">
    <property type="component" value="Unassembled WGS sequence"/>
</dbReference>
<dbReference type="EMBL" id="JBALHR010000002">
    <property type="protein sequence ID" value="MEH7827392.1"/>
    <property type="molecule type" value="Genomic_DNA"/>
</dbReference>
<organism evidence="6 7">
    <name type="scientific">Gemmobacter denitrificans</name>
    <dbReference type="NCBI Taxonomy" id="3123040"/>
    <lineage>
        <taxon>Bacteria</taxon>
        <taxon>Pseudomonadati</taxon>
        <taxon>Pseudomonadota</taxon>
        <taxon>Alphaproteobacteria</taxon>
        <taxon>Rhodobacterales</taxon>
        <taxon>Paracoccaceae</taxon>
        <taxon>Gemmobacter</taxon>
    </lineage>
</organism>
<evidence type="ECO:0000313" key="6">
    <source>
        <dbReference type="EMBL" id="MEH7827392.1"/>
    </source>
</evidence>
<feature type="transmembrane region" description="Helical" evidence="5">
    <location>
        <begin position="94"/>
        <end position="115"/>
    </location>
</feature>
<evidence type="ECO:0000256" key="1">
    <source>
        <dbReference type="ARBA" id="ARBA00004141"/>
    </source>
</evidence>
<gene>
    <name evidence="6" type="ORF">V6590_04460</name>
</gene>
<evidence type="ECO:0000256" key="4">
    <source>
        <dbReference type="ARBA" id="ARBA00023136"/>
    </source>
</evidence>
<reference evidence="6" key="1">
    <citation type="submission" date="2024-02" db="EMBL/GenBank/DDBJ databases">
        <title>Genome sequences of strain Gemmobacter sp. JM10B15.</title>
        <authorList>
            <person name="Zhang M."/>
        </authorList>
    </citation>
    <scope>NUCLEOTIDE SEQUENCE</scope>
    <source>
        <strain evidence="6">JM10B15</strain>
    </source>
</reference>
<feature type="transmembrane region" description="Helical" evidence="5">
    <location>
        <begin position="170"/>
        <end position="188"/>
    </location>
</feature>
<comment type="subcellular location">
    <subcellularLocation>
        <location evidence="1">Membrane</location>
        <topology evidence="1">Multi-pass membrane protein</topology>
    </subcellularLocation>
</comment>
<evidence type="ECO:0000256" key="2">
    <source>
        <dbReference type="ARBA" id="ARBA00022692"/>
    </source>
</evidence>
<keyword evidence="4 5" id="KW-0472">Membrane</keyword>
<evidence type="ECO:0000256" key="3">
    <source>
        <dbReference type="ARBA" id="ARBA00022989"/>
    </source>
</evidence>
<dbReference type="RefSeq" id="WP_335420161.1">
    <property type="nucleotide sequence ID" value="NZ_JBALHR010000002.1"/>
</dbReference>
<feature type="transmembrane region" description="Helical" evidence="5">
    <location>
        <begin position="9"/>
        <end position="27"/>
    </location>
</feature>
<proteinExistence type="predicted"/>
<protein>
    <submittedName>
        <fullName evidence="6">Uncharacterized protein</fullName>
    </submittedName>
</protein>